<dbReference type="PANTHER" id="PTHR31268:SF12">
    <property type="entry name" value="GALACTINOL--SUCROSE GALACTOSYLTRANSFERASE"/>
    <property type="match status" value="1"/>
</dbReference>
<keyword evidence="3" id="KW-1185">Reference proteome</keyword>
<dbReference type="Pfam" id="PF05691">
    <property type="entry name" value="Raffinose_syn"/>
    <property type="match status" value="4"/>
</dbReference>
<protein>
    <submittedName>
        <fullName evidence="2">Uncharacterized protein</fullName>
    </submittedName>
</protein>
<reference evidence="2" key="1">
    <citation type="journal article" date="2020" name="bioRxiv">
        <title>Hybrid origin of Populus tomentosa Carr. identified through genome sequencing and phylogenomic analysis.</title>
        <authorList>
            <person name="An X."/>
            <person name="Gao K."/>
            <person name="Chen Z."/>
            <person name="Li J."/>
            <person name="Yang X."/>
            <person name="Yang X."/>
            <person name="Zhou J."/>
            <person name="Guo T."/>
            <person name="Zhao T."/>
            <person name="Huang S."/>
            <person name="Miao D."/>
            <person name="Khan W.U."/>
            <person name="Rao P."/>
            <person name="Ye M."/>
            <person name="Lei B."/>
            <person name="Liao W."/>
            <person name="Wang J."/>
            <person name="Ji L."/>
            <person name="Li Y."/>
            <person name="Guo B."/>
            <person name="Mustafa N.S."/>
            <person name="Li S."/>
            <person name="Yun Q."/>
            <person name="Keller S.R."/>
            <person name="Mao J."/>
            <person name="Zhang R."/>
            <person name="Strauss S.H."/>
        </authorList>
    </citation>
    <scope>NUCLEOTIDE SEQUENCE</scope>
    <source>
        <strain evidence="2">GM15</strain>
        <tissue evidence="2">Leaf</tissue>
    </source>
</reference>
<evidence type="ECO:0000313" key="2">
    <source>
        <dbReference type="EMBL" id="KAG6757901.1"/>
    </source>
</evidence>
<organism evidence="2 3">
    <name type="scientific">Populus tomentosa</name>
    <name type="common">Chinese white poplar</name>
    <dbReference type="NCBI Taxonomy" id="118781"/>
    <lineage>
        <taxon>Eukaryota</taxon>
        <taxon>Viridiplantae</taxon>
        <taxon>Streptophyta</taxon>
        <taxon>Embryophyta</taxon>
        <taxon>Tracheophyta</taxon>
        <taxon>Spermatophyta</taxon>
        <taxon>Magnoliopsida</taxon>
        <taxon>eudicotyledons</taxon>
        <taxon>Gunneridae</taxon>
        <taxon>Pentapetalae</taxon>
        <taxon>rosids</taxon>
        <taxon>fabids</taxon>
        <taxon>Malpighiales</taxon>
        <taxon>Salicaceae</taxon>
        <taxon>Saliceae</taxon>
        <taxon>Populus</taxon>
    </lineage>
</organism>
<dbReference type="InterPro" id="IPR008811">
    <property type="entry name" value="Glycosyl_hydrolases_36"/>
</dbReference>
<sequence length="455" mass="50909">MTSRLKSRGTLPKQVILQVPELNSYVVALPLIEGNFRSAIQPGNEEEVILCVERGSTKAKGKSLNSCAYLHFGDNLMISRGMSFLPYMFIWGLLGSWKRTLVYCMVVQSLAENEFPPIFFIIDDGWQRTNMDHESPSKDSKDLTGPGSQVLYRLCRFEENEKFTKNQADKGKLKLEGLMFQASPSQTNQAFEEEGLDGGGLKALASDLLSKFPGLDDVYVWHALDGKTMPDLAADMIITDGFGLVNPDQAGDFYEAMHSYLVDVGITGVKVDVIHVSVVYPCQFCFLWLTLAPMLTDLRLRIAIYSGVCYQVLDTEDRGGVIQLAKAHCDGLNQSPNKNFEWVDPNGDPMGVYWLQGVHMIHLWRGQFIQPDWDTFQSDHLCAESHAGSRVICGGLVYVTDKDGHRNFDLLKLVLPDGNIFGCQNNALPTRDRLFENPLVGGKNLLKIWNLNKVI</sequence>
<proteinExistence type="predicted"/>
<evidence type="ECO:0000313" key="3">
    <source>
        <dbReference type="Proteomes" id="UP000886885"/>
    </source>
</evidence>
<name>A0A8X7YVK5_POPTO</name>
<dbReference type="Proteomes" id="UP000886885">
    <property type="component" value="Chromosome 10D"/>
</dbReference>
<dbReference type="EMBL" id="JAAWWB010000020">
    <property type="protein sequence ID" value="KAG6757901.1"/>
    <property type="molecule type" value="Genomic_DNA"/>
</dbReference>
<comment type="caution">
    <text evidence="2">The sequence shown here is derived from an EMBL/GenBank/DDBJ whole genome shotgun (WGS) entry which is preliminary data.</text>
</comment>
<evidence type="ECO:0000256" key="1">
    <source>
        <dbReference type="ARBA" id="ARBA00023277"/>
    </source>
</evidence>
<gene>
    <name evidence="2" type="ORF">POTOM_038227</name>
</gene>
<dbReference type="PANTHER" id="PTHR31268">
    <property type="match status" value="1"/>
</dbReference>
<dbReference type="OrthoDB" id="849066at2759"/>
<dbReference type="AlphaFoldDB" id="A0A8X7YVK5"/>
<accession>A0A8X7YVK5</accession>
<keyword evidence="1" id="KW-0119">Carbohydrate metabolism</keyword>